<gene>
    <name evidence="1" type="ORF">HIBIKMCM_00032</name>
</gene>
<sequence>MMDLAQVSQMMLPKPQPKISTPCALLIPKEGYADRIN</sequence>
<dbReference type="Proteomes" id="UP001182455">
    <property type="component" value="Segment"/>
</dbReference>
<accession>A0AA50F4D0</accession>
<evidence type="ECO:0000313" key="1">
    <source>
        <dbReference type="EMBL" id="WLW40599.1"/>
    </source>
</evidence>
<name>A0AA50F4D0_9CAUD</name>
<dbReference type="EMBL" id="OR367448">
    <property type="protein sequence ID" value="WLW40599.1"/>
    <property type="molecule type" value="Genomic_DNA"/>
</dbReference>
<proteinExistence type="predicted"/>
<evidence type="ECO:0000313" key="2">
    <source>
        <dbReference type="Proteomes" id="UP001182455"/>
    </source>
</evidence>
<keyword evidence="2" id="KW-1185">Reference proteome</keyword>
<protein>
    <submittedName>
        <fullName evidence="1">Uncharacterized protein</fullName>
    </submittedName>
</protein>
<reference evidence="1" key="1">
    <citation type="submission" date="2023-07" db="EMBL/GenBank/DDBJ databases">
        <title>First report of Ralstonia pseudosolanacearum infecting Boesenbergia rotunda from Thailand.</title>
        <authorList>
            <person name="Carroll S."/>
            <person name="McGreig S."/>
            <person name="Bryning A."/>
            <person name="Vicente J.G."/>
            <person name="Aspin A."/>
        </authorList>
    </citation>
    <scope>NUCLEOTIDE SEQUENCE</scope>
</reference>
<organism evidence="1 2">
    <name type="scientific">Ralstonia phage BOESR1</name>
    <dbReference type="NCBI Taxonomy" id="3034917"/>
    <lineage>
        <taxon>Viruses</taxon>
        <taxon>Duplodnaviria</taxon>
        <taxon>Heunggongvirae</taxon>
        <taxon>Uroviricota</taxon>
        <taxon>Caudoviricetes</taxon>
        <taxon>Autographivirales</taxon>
        <taxon>Autographivirales incertae sedis</taxon>
        <taxon>Boesrvirus</taxon>
        <taxon>Boesrvirus BOESR1</taxon>
    </lineage>
</organism>